<feature type="chain" id="PRO_5043929967" evidence="1">
    <location>
        <begin position="29"/>
        <end position="581"/>
    </location>
</feature>
<evidence type="ECO:0000313" key="2">
    <source>
        <dbReference type="EMBL" id="XAY07803.1"/>
    </source>
</evidence>
<proteinExistence type="predicted"/>
<organism evidence="2">
    <name type="scientific">Paraconexibacter sp. AEG42_29</name>
    <dbReference type="NCBI Taxonomy" id="2997339"/>
    <lineage>
        <taxon>Bacteria</taxon>
        <taxon>Bacillati</taxon>
        <taxon>Actinomycetota</taxon>
        <taxon>Thermoleophilia</taxon>
        <taxon>Solirubrobacterales</taxon>
        <taxon>Paraconexibacteraceae</taxon>
        <taxon>Paraconexibacter</taxon>
    </lineage>
</organism>
<evidence type="ECO:0000256" key="1">
    <source>
        <dbReference type="SAM" id="SignalP"/>
    </source>
</evidence>
<accession>A0AAU7B1P8</accession>
<gene>
    <name evidence="2" type="ORF">DSM112329_04694</name>
</gene>
<dbReference type="KEGG" id="parq:DSM112329_04694"/>
<name>A0AAU7B1P8_9ACTN</name>
<feature type="signal peptide" evidence="1">
    <location>
        <begin position="1"/>
        <end position="28"/>
    </location>
</feature>
<sequence length="581" mass="58981">MKVVSVGARALALAGLGVALCGVPNSQAALTAPVDATVYRGDVPVQENTGGRVRSALTPADVPGVASLDTQGELDTSAGGTLFGARTGCLVKGNGLLNSNVTNPLRTLTDADTATQGSVVITRDADNAVVYSQGHLSNQDFLAAPSPSSAQPFGGTWLTQGATAGTYTARSYKRDIVRGDANAAVGANDTAAQKASKRNALATCRINTSTTATPNPDVLVSTVKFEYRPWEQRFRDTLQTSGGIDFNLNSSREFQLTLRGNRQSVVRNAPEAYTVVKLPSDAGLLLPADPSVCADDIAACLPPTPPACAENPAACTDRLVVLSYGSSTEEVIGFFDLKTRAFVAYVKVGNSVAVLKSAGDLDAQVLALKQQLIAAAAPLGIDAARISAMKLSSVSDGGTQTALSLDEGLEQLAGTGMVNGATVQGAPSAQAGVIVHTILGGYQGTAAGPYKVTGTLTTPATPGLPALPALPAPLTTYGPLIEGLIGTSGIGARQVSASRYTGGRHVYALAAGVEPTNPKLVYIPTDVATISDSSIDFVGAPLSVTQGGVCNAQGACVGVAFFVGAGGAVYDSPVAIPPLLP</sequence>
<protein>
    <submittedName>
        <fullName evidence="2">Uncharacterized protein</fullName>
    </submittedName>
</protein>
<dbReference type="EMBL" id="CP114014">
    <property type="protein sequence ID" value="XAY07803.1"/>
    <property type="molecule type" value="Genomic_DNA"/>
</dbReference>
<dbReference type="AlphaFoldDB" id="A0AAU7B1P8"/>
<dbReference type="RefSeq" id="WP_354698994.1">
    <property type="nucleotide sequence ID" value="NZ_CP114014.1"/>
</dbReference>
<keyword evidence="1" id="KW-0732">Signal</keyword>
<reference evidence="2" key="1">
    <citation type="submission" date="2022-12" db="EMBL/GenBank/DDBJ databases">
        <title>Paraconexibacter alkalitolerans sp. nov. and Baekduia alba sp. nov., isolated from soil and emended description of the genera Paraconexibacter (Chun et al., 2020) and Baekduia (An et al., 2020).</title>
        <authorList>
            <person name="Vieira S."/>
            <person name="Huber K.J."/>
            <person name="Geppert A."/>
            <person name="Wolf J."/>
            <person name="Neumann-Schaal M."/>
            <person name="Muesken M."/>
            <person name="Overmann J."/>
        </authorList>
    </citation>
    <scope>NUCLEOTIDE SEQUENCE</scope>
    <source>
        <strain evidence="2">AEG42_29</strain>
    </source>
</reference>